<evidence type="ECO:0000256" key="7">
    <source>
        <dbReference type="ARBA" id="ARBA00023136"/>
    </source>
</evidence>
<keyword evidence="2" id="KW-1003">Cell membrane</keyword>
<dbReference type="Ensembl" id="ENSCMIT00000036404.1">
    <property type="protein sequence ID" value="ENSCMIP00000035875.1"/>
    <property type="gene ID" value="ENSCMIG00000015171.1"/>
</dbReference>
<evidence type="ECO:0000256" key="10">
    <source>
        <dbReference type="ARBA" id="ARBA00023224"/>
    </source>
</evidence>
<reference evidence="13" key="5">
    <citation type="submission" date="2025-09" db="UniProtKB">
        <authorList>
            <consortium name="Ensembl"/>
        </authorList>
    </citation>
    <scope>IDENTIFICATION</scope>
</reference>
<keyword evidence="7" id="KW-0472">Membrane</keyword>
<keyword evidence="5" id="KW-1133">Transmembrane helix</keyword>
<keyword evidence="14" id="KW-1185">Reference proteome</keyword>
<dbReference type="InParanoid" id="A0A4W3JVE8"/>
<name>A0A4W3JVE8_CALMI</name>
<evidence type="ECO:0000313" key="13">
    <source>
        <dbReference type="Ensembl" id="ENSCMIP00000035875.1"/>
    </source>
</evidence>
<reference evidence="14" key="1">
    <citation type="journal article" date="2006" name="Science">
        <title>Ancient noncoding elements conserved in the human genome.</title>
        <authorList>
            <person name="Venkatesh B."/>
            <person name="Kirkness E.F."/>
            <person name="Loh Y.H."/>
            <person name="Halpern A.L."/>
            <person name="Lee A.P."/>
            <person name="Johnson J."/>
            <person name="Dandona N."/>
            <person name="Viswanathan L.D."/>
            <person name="Tay A."/>
            <person name="Venter J.C."/>
            <person name="Strausberg R.L."/>
            <person name="Brenner S."/>
        </authorList>
    </citation>
    <scope>NUCLEOTIDE SEQUENCE [LARGE SCALE GENOMIC DNA]</scope>
</reference>
<dbReference type="SUPFAM" id="SSF53822">
    <property type="entry name" value="Periplasmic binding protein-like I"/>
    <property type="match status" value="1"/>
</dbReference>
<evidence type="ECO:0000313" key="14">
    <source>
        <dbReference type="Proteomes" id="UP000314986"/>
    </source>
</evidence>
<evidence type="ECO:0000259" key="12">
    <source>
        <dbReference type="Pfam" id="PF01094"/>
    </source>
</evidence>
<dbReference type="PANTHER" id="PTHR24060">
    <property type="entry name" value="METABOTROPIC GLUTAMATE RECEPTOR"/>
    <property type="match status" value="1"/>
</dbReference>
<proteinExistence type="predicted"/>
<evidence type="ECO:0000256" key="9">
    <source>
        <dbReference type="ARBA" id="ARBA00023180"/>
    </source>
</evidence>
<dbReference type="InterPro" id="IPR000337">
    <property type="entry name" value="GPCR_3"/>
</dbReference>
<evidence type="ECO:0000256" key="11">
    <source>
        <dbReference type="SAM" id="SignalP"/>
    </source>
</evidence>
<evidence type="ECO:0000256" key="3">
    <source>
        <dbReference type="ARBA" id="ARBA00022692"/>
    </source>
</evidence>
<dbReference type="GO" id="GO:0005886">
    <property type="term" value="C:plasma membrane"/>
    <property type="evidence" value="ECO:0007669"/>
    <property type="project" value="UniProtKB-SubCell"/>
</dbReference>
<reference evidence="14" key="2">
    <citation type="journal article" date="2007" name="PLoS Biol.">
        <title>Survey sequencing and comparative analysis of the elephant shark (Callorhinchus milii) genome.</title>
        <authorList>
            <person name="Venkatesh B."/>
            <person name="Kirkness E.F."/>
            <person name="Loh Y.H."/>
            <person name="Halpern A.L."/>
            <person name="Lee A.P."/>
            <person name="Johnson J."/>
            <person name="Dandona N."/>
            <person name="Viswanathan L.D."/>
            <person name="Tay A."/>
            <person name="Venter J.C."/>
            <person name="Strausberg R.L."/>
            <person name="Brenner S."/>
        </authorList>
    </citation>
    <scope>NUCLEOTIDE SEQUENCE [LARGE SCALE GENOMIC DNA]</scope>
</reference>
<dbReference type="InterPro" id="IPR028082">
    <property type="entry name" value="Peripla_BP_I"/>
</dbReference>
<reference evidence="13" key="4">
    <citation type="submission" date="2025-08" db="UniProtKB">
        <authorList>
            <consortium name="Ensembl"/>
        </authorList>
    </citation>
    <scope>IDENTIFICATION</scope>
</reference>
<evidence type="ECO:0000256" key="1">
    <source>
        <dbReference type="ARBA" id="ARBA00004651"/>
    </source>
</evidence>
<keyword evidence="3" id="KW-0812">Transmembrane</keyword>
<keyword evidence="6" id="KW-0297">G-protein coupled receptor</keyword>
<protein>
    <recommendedName>
        <fullName evidence="12">Receptor ligand binding region domain-containing protein</fullName>
    </recommendedName>
</protein>
<dbReference type="PRINTS" id="PR00248">
    <property type="entry name" value="GPCRMGR"/>
</dbReference>
<comment type="subcellular location">
    <subcellularLocation>
        <location evidence="1">Cell membrane</location>
        <topology evidence="1">Multi-pass membrane protein</topology>
    </subcellularLocation>
</comment>
<dbReference type="Proteomes" id="UP000314986">
    <property type="component" value="Unassembled WGS sequence"/>
</dbReference>
<evidence type="ECO:0000256" key="4">
    <source>
        <dbReference type="ARBA" id="ARBA00022729"/>
    </source>
</evidence>
<reference evidence="14" key="3">
    <citation type="journal article" date="2014" name="Nature">
        <title>Elephant shark genome provides unique insights into gnathostome evolution.</title>
        <authorList>
            <consortium name="International Elephant Shark Genome Sequencing Consortium"/>
            <person name="Venkatesh B."/>
            <person name="Lee A.P."/>
            <person name="Ravi V."/>
            <person name="Maurya A.K."/>
            <person name="Lian M.M."/>
            <person name="Swann J.B."/>
            <person name="Ohta Y."/>
            <person name="Flajnik M.F."/>
            <person name="Sutoh Y."/>
            <person name="Kasahara M."/>
            <person name="Hoon S."/>
            <person name="Gangu V."/>
            <person name="Roy S.W."/>
            <person name="Irimia M."/>
            <person name="Korzh V."/>
            <person name="Kondrychyn I."/>
            <person name="Lim Z.W."/>
            <person name="Tay B.H."/>
            <person name="Tohari S."/>
            <person name="Kong K.W."/>
            <person name="Ho S."/>
            <person name="Lorente-Galdos B."/>
            <person name="Quilez J."/>
            <person name="Marques-Bonet T."/>
            <person name="Raney B.J."/>
            <person name="Ingham P.W."/>
            <person name="Tay A."/>
            <person name="Hillier L.W."/>
            <person name="Minx P."/>
            <person name="Boehm T."/>
            <person name="Wilson R.K."/>
            <person name="Brenner S."/>
            <person name="Warren W.C."/>
        </authorList>
    </citation>
    <scope>NUCLEOTIDE SEQUENCE [LARGE SCALE GENOMIC DNA]</scope>
</reference>
<sequence>LAHLLQIALAILCILSFNSTQSCKISGDLKGAKALGDIIIGGLFLVHEKVENLVDLKRPVNQNCKGILAMIHSIEMVNNSTLLPGVKLGYIIHIIKYDTCAETTVVMGAALKFLSNSSSNCVQVQCNYTDYLPTVKAVVGSSLSEVSIAVARILSLYLMPQISCSSSTEILSDKTRYPAFLRTIPSDYYQTKAMAKLVHIPQWNWVVTISSDDNYGQSGIDNFIADAEILGVCIAVRDVIPSYSSDKVTNDRIKQIVNTVVNQSSVNVIIMFAKGSHVINLFKELSVYNVNKTWIASDSWSTNRNVIHLETIHKIGDIVRFTFKSRNLSKFENYVKTLPINSAAVNTFLEDYHWLRSLCHDKLTKRRSWEDDFLVNNIEPALAHALRNLLKCNKELCQKSFDFTPWTVSFFTLFLNVKLLPNKF</sequence>
<dbReference type="GeneTree" id="ENSGT00940000158416"/>
<evidence type="ECO:0000256" key="2">
    <source>
        <dbReference type="ARBA" id="ARBA00022475"/>
    </source>
</evidence>
<dbReference type="InterPro" id="IPR001828">
    <property type="entry name" value="ANF_lig-bd_rcpt"/>
</dbReference>
<dbReference type="GO" id="GO:0004930">
    <property type="term" value="F:G protein-coupled receptor activity"/>
    <property type="evidence" value="ECO:0007669"/>
    <property type="project" value="UniProtKB-KW"/>
</dbReference>
<keyword evidence="9" id="KW-0325">Glycoprotein</keyword>
<accession>A0A4W3JVE8</accession>
<feature type="signal peptide" evidence="11">
    <location>
        <begin position="1"/>
        <end position="22"/>
    </location>
</feature>
<evidence type="ECO:0000256" key="5">
    <source>
        <dbReference type="ARBA" id="ARBA00022989"/>
    </source>
</evidence>
<dbReference type="FunFam" id="3.40.50.2300:FF:000016">
    <property type="entry name" value="Taste 1 receptor member 2"/>
    <property type="match status" value="1"/>
</dbReference>
<organism evidence="13 14">
    <name type="scientific">Callorhinchus milii</name>
    <name type="common">Ghost shark</name>
    <dbReference type="NCBI Taxonomy" id="7868"/>
    <lineage>
        <taxon>Eukaryota</taxon>
        <taxon>Metazoa</taxon>
        <taxon>Chordata</taxon>
        <taxon>Craniata</taxon>
        <taxon>Vertebrata</taxon>
        <taxon>Chondrichthyes</taxon>
        <taxon>Holocephali</taxon>
        <taxon>Chimaeriformes</taxon>
        <taxon>Callorhinchidae</taxon>
        <taxon>Callorhinchus</taxon>
    </lineage>
</organism>
<dbReference type="InterPro" id="IPR000068">
    <property type="entry name" value="GPCR_3_Ca_sens_rcpt-rel"/>
</dbReference>
<evidence type="ECO:0000256" key="6">
    <source>
        <dbReference type="ARBA" id="ARBA00023040"/>
    </source>
</evidence>
<dbReference type="AlphaFoldDB" id="A0A4W3JVE8"/>
<dbReference type="STRING" id="7868.ENSCMIP00000035875"/>
<evidence type="ECO:0000256" key="8">
    <source>
        <dbReference type="ARBA" id="ARBA00023170"/>
    </source>
</evidence>
<feature type="domain" description="Receptor ligand binding region" evidence="12">
    <location>
        <begin position="68"/>
        <end position="399"/>
    </location>
</feature>
<dbReference type="Gene3D" id="3.40.50.2300">
    <property type="match status" value="2"/>
</dbReference>
<dbReference type="OMA" id="TYARIIM"/>
<feature type="chain" id="PRO_5021435093" description="Receptor ligand binding region domain-containing protein" evidence="11">
    <location>
        <begin position="23"/>
        <end position="424"/>
    </location>
</feature>
<dbReference type="Pfam" id="PF01094">
    <property type="entry name" value="ANF_receptor"/>
    <property type="match status" value="1"/>
</dbReference>
<keyword evidence="4 11" id="KW-0732">Signal</keyword>
<keyword evidence="8" id="KW-0675">Receptor</keyword>
<dbReference type="PRINTS" id="PR00592">
    <property type="entry name" value="CASENSINGR"/>
</dbReference>
<dbReference type="InterPro" id="IPR050726">
    <property type="entry name" value="mGluR"/>
</dbReference>
<keyword evidence="10" id="KW-0807">Transducer</keyword>